<proteinExistence type="predicted"/>
<feature type="domain" description="FHA" evidence="4">
    <location>
        <begin position="401"/>
        <end position="452"/>
    </location>
</feature>
<evidence type="ECO:0000256" key="3">
    <source>
        <dbReference type="SAM" id="Phobius"/>
    </source>
</evidence>
<dbReference type="AlphaFoldDB" id="A0AAU7W569"/>
<dbReference type="Pfam" id="PF00498">
    <property type="entry name" value="FHA"/>
    <property type="match status" value="1"/>
</dbReference>
<feature type="transmembrane region" description="Helical" evidence="3">
    <location>
        <begin position="69"/>
        <end position="90"/>
    </location>
</feature>
<protein>
    <submittedName>
        <fullName evidence="5">DUF5684 domain-containing protein</fullName>
    </submittedName>
</protein>
<keyword evidence="3" id="KW-1133">Transmembrane helix</keyword>
<dbReference type="InterPro" id="IPR043739">
    <property type="entry name" value="DUF5684"/>
</dbReference>
<feature type="compositionally biased region" description="Pro residues" evidence="2">
    <location>
        <begin position="310"/>
        <end position="325"/>
    </location>
</feature>
<feature type="region of interest" description="Disordered" evidence="2">
    <location>
        <begin position="164"/>
        <end position="198"/>
    </location>
</feature>
<accession>A0AAU7W569</accession>
<feature type="region of interest" description="Disordered" evidence="2">
    <location>
        <begin position="310"/>
        <end position="330"/>
    </location>
</feature>
<evidence type="ECO:0000256" key="1">
    <source>
        <dbReference type="ARBA" id="ARBA00022553"/>
    </source>
</evidence>
<feature type="transmembrane region" description="Helical" evidence="3">
    <location>
        <begin position="12"/>
        <end position="31"/>
    </location>
</feature>
<evidence type="ECO:0000256" key="2">
    <source>
        <dbReference type="SAM" id="MobiDB-lite"/>
    </source>
</evidence>
<dbReference type="InterPro" id="IPR008984">
    <property type="entry name" value="SMAD_FHA_dom_sf"/>
</dbReference>
<keyword evidence="3" id="KW-0812">Transmembrane</keyword>
<feature type="region of interest" description="Disordered" evidence="2">
    <location>
        <begin position="254"/>
        <end position="274"/>
    </location>
</feature>
<gene>
    <name evidence="5" type="ORF">ABIQ69_14440</name>
</gene>
<organism evidence="5">
    <name type="scientific">Agromyces sp. G08B096</name>
    <dbReference type="NCBI Taxonomy" id="3156399"/>
    <lineage>
        <taxon>Bacteria</taxon>
        <taxon>Bacillati</taxon>
        <taxon>Actinomycetota</taxon>
        <taxon>Actinomycetes</taxon>
        <taxon>Micrococcales</taxon>
        <taxon>Microbacteriaceae</taxon>
        <taxon>Agromyces</taxon>
    </lineage>
</organism>
<sequence>MTPTPDTGSLAAMAIVLLFVYLLVGAGLYVWTGLAMSRLFARLSSEPWKGWVPFVNTAEVLALGGYSPWLVLLLVVPIANLVGVAFYAMAAHRINALFGRGVGMTVLAVLVPPLWATLLAWGRTAPDPERGRLATALGGQAAPTGPLATVAPGSTGYPAYPGAPASNSPAAPSSTWPAWPGAATPATSPVAGSAVPAEPAAPAASPVALVGPAYPAPAPAGYASAPTYAPSDSAQPLQPATHPLGAEAAASPVRPIVPPAPIAPPPSQHRADEPAAHTLAEPPSQTFAEAPAHRFAEPPAHEAIAAVPAAAPPAPGAPAAPPAQPAPDLLAYEPAAPDRLPAPAPAFEAPDGFDYAEAATIVVHPEDDDVDETVVVARAPRVTWQLVLDDGDVLELSGTSVVLGRNPAAAAGEQRLVVPDRTRTLSKTHARLDHVDGGWTITDLGSTNGVLIVDEDGGETLLDPDVAVPVTGRFVLGEVGIRLSEAAR</sequence>
<dbReference type="PROSITE" id="PS50006">
    <property type="entry name" value="FHA_DOMAIN"/>
    <property type="match status" value="1"/>
</dbReference>
<dbReference type="InterPro" id="IPR000253">
    <property type="entry name" value="FHA_dom"/>
</dbReference>
<dbReference type="RefSeq" id="WP_350347823.1">
    <property type="nucleotide sequence ID" value="NZ_CP158374.1"/>
</dbReference>
<name>A0AAU7W569_9MICO</name>
<dbReference type="EMBL" id="CP158374">
    <property type="protein sequence ID" value="XBX81800.1"/>
    <property type="molecule type" value="Genomic_DNA"/>
</dbReference>
<reference evidence="5" key="1">
    <citation type="submission" date="2024-05" db="EMBL/GenBank/DDBJ databases">
        <authorList>
            <person name="Yu L."/>
        </authorList>
    </citation>
    <scope>NUCLEOTIDE SEQUENCE</scope>
    <source>
        <strain evidence="5">G08B096</strain>
    </source>
</reference>
<feature type="compositionally biased region" description="Pro residues" evidence="2">
    <location>
        <begin position="255"/>
        <end position="267"/>
    </location>
</feature>
<dbReference type="SUPFAM" id="SSF49879">
    <property type="entry name" value="SMAD/FHA domain"/>
    <property type="match status" value="1"/>
</dbReference>
<evidence type="ECO:0000313" key="5">
    <source>
        <dbReference type="EMBL" id="XBX81800.1"/>
    </source>
</evidence>
<feature type="transmembrane region" description="Helical" evidence="3">
    <location>
        <begin position="102"/>
        <end position="122"/>
    </location>
</feature>
<evidence type="ECO:0000259" key="4">
    <source>
        <dbReference type="PROSITE" id="PS50006"/>
    </source>
</evidence>
<dbReference type="Gene3D" id="2.60.200.20">
    <property type="match status" value="1"/>
</dbReference>
<dbReference type="CDD" id="cd00060">
    <property type="entry name" value="FHA"/>
    <property type="match status" value="1"/>
</dbReference>
<dbReference type="SMART" id="SM00240">
    <property type="entry name" value="FHA"/>
    <property type="match status" value="1"/>
</dbReference>
<keyword evidence="3" id="KW-0472">Membrane</keyword>
<keyword evidence="1" id="KW-0597">Phosphoprotein</keyword>
<dbReference type="Pfam" id="PF18936">
    <property type="entry name" value="DUF5684"/>
    <property type="match status" value="1"/>
</dbReference>